<dbReference type="GO" id="GO:0005829">
    <property type="term" value="C:cytosol"/>
    <property type="evidence" value="ECO:0007669"/>
    <property type="project" value="TreeGrafter"/>
</dbReference>
<dbReference type="GO" id="GO:0006511">
    <property type="term" value="P:ubiquitin-dependent protein catabolic process"/>
    <property type="evidence" value="ECO:0007669"/>
    <property type="project" value="TreeGrafter"/>
</dbReference>
<comment type="caution">
    <text evidence="6">Lacks conserved residue(s) required for the propagation of feature annotation.</text>
</comment>
<keyword evidence="4" id="KW-0808">Transferase</keyword>
<comment type="caution">
    <text evidence="8">The sequence shown here is derived from an EMBL/GenBank/DDBJ whole genome shotgun (WGS) entry which is preliminary data.</text>
</comment>
<comment type="pathway">
    <text evidence="2">Protein modification; protein ubiquitination.</text>
</comment>
<dbReference type="InterPro" id="IPR000569">
    <property type="entry name" value="HECT_dom"/>
</dbReference>
<comment type="catalytic activity">
    <reaction evidence="1">
        <text>S-ubiquitinyl-[E2 ubiquitin-conjugating enzyme]-L-cysteine + [acceptor protein]-L-lysine = [E2 ubiquitin-conjugating enzyme]-L-cysteine + N(6)-ubiquitinyl-[acceptor protein]-L-lysine.</text>
        <dbReference type="EC" id="2.3.2.26"/>
    </reaction>
</comment>
<keyword evidence="5 6" id="KW-0833">Ubl conjugation pathway</keyword>
<keyword evidence="9" id="KW-1185">Reference proteome</keyword>
<dbReference type="GO" id="GO:0000209">
    <property type="term" value="P:protein polyubiquitination"/>
    <property type="evidence" value="ECO:0007669"/>
    <property type="project" value="TreeGrafter"/>
</dbReference>
<dbReference type="SUPFAM" id="SSF56204">
    <property type="entry name" value="Hect, E3 ligase catalytic domain"/>
    <property type="match status" value="1"/>
</dbReference>
<evidence type="ECO:0000259" key="7">
    <source>
        <dbReference type="PROSITE" id="PS50237"/>
    </source>
</evidence>
<dbReference type="EC" id="2.3.2.26" evidence="3"/>
<dbReference type="Pfam" id="PF00632">
    <property type="entry name" value="HECT"/>
    <property type="match status" value="1"/>
</dbReference>
<dbReference type="FunFam" id="3.30.2160.10:FF:000008">
    <property type="entry name" value="Apoptosis-resistant E3 ubiquitin protein ligase 1"/>
    <property type="match status" value="1"/>
</dbReference>
<dbReference type="Proteomes" id="UP001152795">
    <property type="component" value="Unassembled WGS sequence"/>
</dbReference>
<dbReference type="Gene3D" id="3.90.1750.10">
    <property type="entry name" value="Hect, E3 ligase catalytic domains"/>
    <property type="match status" value="1"/>
</dbReference>
<dbReference type="GO" id="GO:0061630">
    <property type="term" value="F:ubiquitin protein ligase activity"/>
    <property type="evidence" value="ECO:0007669"/>
    <property type="project" value="UniProtKB-EC"/>
</dbReference>
<proteinExistence type="predicted"/>
<dbReference type="InterPro" id="IPR035983">
    <property type="entry name" value="Hect_E3_ubiquitin_ligase"/>
</dbReference>
<evidence type="ECO:0000313" key="9">
    <source>
        <dbReference type="Proteomes" id="UP001152795"/>
    </source>
</evidence>
<dbReference type="InterPro" id="IPR050409">
    <property type="entry name" value="E3_ubiq-protein_ligase"/>
</dbReference>
<evidence type="ECO:0000256" key="2">
    <source>
        <dbReference type="ARBA" id="ARBA00004906"/>
    </source>
</evidence>
<evidence type="ECO:0000313" key="8">
    <source>
        <dbReference type="EMBL" id="CAB4039266.1"/>
    </source>
</evidence>
<reference evidence="8" key="1">
    <citation type="submission" date="2020-04" db="EMBL/GenBank/DDBJ databases">
        <authorList>
            <person name="Alioto T."/>
            <person name="Alioto T."/>
            <person name="Gomez Garrido J."/>
        </authorList>
    </citation>
    <scope>NUCLEOTIDE SEQUENCE</scope>
    <source>
        <strain evidence="8">A484AB</strain>
    </source>
</reference>
<feature type="non-terminal residue" evidence="8">
    <location>
        <position position="237"/>
    </location>
</feature>
<evidence type="ECO:0000256" key="6">
    <source>
        <dbReference type="PROSITE-ProRule" id="PRU00104"/>
    </source>
</evidence>
<dbReference type="PROSITE" id="PS50237">
    <property type="entry name" value="HECT"/>
    <property type="match status" value="1"/>
</dbReference>
<name>A0A6S7K1N0_PARCT</name>
<protein>
    <recommendedName>
        <fullName evidence="3">HECT-type E3 ubiquitin transferase</fullName>
        <ecNumber evidence="3">2.3.2.26</ecNumber>
    </recommendedName>
</protein>
<evidence type="ECO:0000256" key="5">
    <source>
        <dbReference type="ARBA" id="ARBA00022786"/>
    </source>
</evidence>
<dbReference type="EMBL" id="CACRXK020025141">
    <property type="protein sequence ID" value="CAB4039266.1"/>
    <property type="molecule type" value="Genomic_DNA"/>
</dbReference>
<feature type="domain" description="HECT" evidence="7">
    <location>
        <begin position="6"/>
        <end position="237"/>
    </location>
</feature>
<organism evidence="8 9">
    <name type="scientific">Paramuricea clavata</name>
    <name type="common">Red gorgonian</name>
    <name type="synonym">Violescent sea-whip</name>
    <dbReference type="NCBI Taxonomy" id="317549"/>
    <lineage>
        <taxon>Eukaryota</taxon>
        <taxon>Metazoa</taxon>
        <taxon>Cnidaria</taxon>
        <taxon>Anthozoa</taxon>
        <taxon>Octocorallia</taxon>
        <taxon>Malacalcyonacea</taxon>
        <taxon>Plexauridae</taxon>
        <taxon>Paramuricea</taxon>
    </lineage>
</organism>
<gene>
    <name evidence="8" type="ORF">PACLA_8A086480</name>
</gene>
<dbReference type="OrthoDB" id="6057829at2759"/>
<dbReference type="PANTHER" id="PTHR11254:SF340">
    <property type="entry name" value="APOPTOSIS-RESISTANT E3 UBIQUITIN PROTEIN LIGASE 1"/>
    <property type="match status" value="1"/>
</dbReference>
<sequence length="237" mass="27475">SYEATKNFSVSKWCRRFVIKFEGEPGLDAGGLTREWISVLSTALFDSKNELFTQFNKEDKQALIYPNPTRPSRLKLKYYEFAGRIVGKCIFESSCSAIRRLNVKARFMRSFLAQLIGLRVNYKYFKTDDKQLYSSKIKYIQEVDPEDLNLYFCEEEYDNDGKLLKEVDIIPNGSTIEVTKHNRMKYLDALAQYKLNTRVSAEIEAFIKGLNELVPDNLLTMFSEQELELLICGTSDI</sequence>
<evidence type="ECO:0000256" key="3">
    <source>
        <dbReference type="ARBA" id="ARBA00012485"/>
    </source>
</evidence>
<dbReference type="AlphaFoldDB" id="A0A6S7K1N0"/>
<dbReference type="GO" id="GO:0043066">
    <property type="term" value="P:negative regulation of apoptotic process"/>
    <property type="evidence" value="ECO:0007669"/>
    <property type="project" value="TreeGrafter"/>
</dbReference>
<evidence type="ECO:0000256" key="4">
    <source>
        <dbReference type="ARBA" id="ARBA00022679"/>
    </source>
</evidence>
<evidence type="ECO:0000256" key="1">
    <source>
        <dbReference type="ARBA" id="ARBA00000885"/>
    </source>
</evidence>
<feature type="non-terminal residue" evidence="8">
    <location>
        <position position="1"/>
    </location>
</feature>
<dbReference type="SMART" id="SM00119">
    <property type="entry name" value="HECTc"/>
    <property type="match status" value="1"/>
</dbReference>
<dbReference type="PANTHER" id="PTHR11254">
    <property type="entry name" value="HECT DOMAIN UBIQUITIN-PROTEIN LIGASE"/>
    <property type="match status" value="1"/>
</dbReference>
<accession>A0A6S7K1N0</accession>
<dbReference type="Gene3D" id="3.30.2160.10">
    <property type="entry name" value="Hect, E3 ligase catalytic domain"/>
    <property type="match status" value="1"/>
</dbReference>